<evidence type="ECO:0000313" key="3">
    <source>
        <dbReference type="EMBL" id="GAA4355468.1"/>
    </source>
</evidence>
<dbReference type="Pfam" id="PF11617">
    <property type="entry name" value="Cu-binding_MopE"/>
    <property type="match status" value="2"/>
</dbReference>
<feature type="chain" id="PRO_5046341584" evidence="2">
    <location>
        <begin position="27"/>
        <end position="205"/>
    </location>
</feature>
<protein>
    <submittedName>
        <fullName evidence="3">Uncharacterized protein</fullName>
    </submittedName>
</protein>
<gene>
    <name evidence="3" type="ORF">GCM10023151_02540</name>
</gene>
<evidence type="ECO:0000313" key="4">
    <source>
        <dbReference type="Proteomes" id="UP001501011"/>
    </source>
</evidence>
<sequence>MNRKLLLVYGLAIAGLLCFSPESAQSAEEIKGQRIQSTNSIKTINPKALKDIKKVGQVKMLSNAEYQKKLKQHNLRVKSNAKGVNVNAQANTRLKSQNKEFDENKYDCDDNQRGVNPGAQEVCDGIDNNCDGDVDMINGRRLNFPFYLDADADLYGDPSKVYYACSVPPGYSARNDDCNDKSVSVNPGKEEIPGNGIDENCDGRD</sequence>
<dbReference type="InterPro" id="IPR021655">
    <property type="entry name" value="Put_metal-bd"/>
</dbReference>
<evidence type="ECO:0000256" key="2">
    <source>
        <dbReference type="SAM" id="SignalP"/>
    </source>
</evidence>
<organism evidence="3 4">
    <name type="scientific">Kangiella marina</name>
    <dbReference type="NCBI Taxonomy" id="1079178"/>
    <lineage>
        <taxon>Bacteria</taxon>
        <taxon>Pseudomonadati</taxon>
        <taxon>Pseudomonadota</taxon>
        <taxon>Gammaproteobacteria</taxon>
        <taxon>Kangiellales</taxon>
        <taxon>Kangiellaceae</taxon>
        <taxon>Kangiella</taxon>
    </lineage>
</organism>
<comment type="caution">
    <text evidence="3">The sequence shown here is derived from an EMBL/GenBank/DDBJ whole genome shotgun (WGS) entry which is preliminary data.</text>
</comment>
<accession>A0ABP8IBP6</accession>
<dbReference type="EMBL" id="BAABFV010000001">
    <property type="protein sequence ID" value="GAA4355468.1"/>
    <property type="molecule type" value="Genomic_DNA"/>
</dbReference>
<evidence type="ECO:0000256" key="1">
    <source>
        <dbReference type="SAM" id="MobiDB-lite"/>
    </source>
</evidence>
<proteinExistence type="predicted"/>
<keyword evidence="4" id="KW-1185">Reference proteome</keyword>
<feature type="region of interest" description="Disordered" evidence="1">
    <location>
        <begin position="174"/>
        <end position="205"/>
    </location>
</feature>
<feature type="signal peptide" evidence="2">
    <location>
        <begin position="1"/>
        <end position="26"/>
    </location>
</feature>
<keyword evidence="2" id="KW-0732">Signal</keyword>
<dbReference type="RefSeq" id="WP_345291393.1">
    <property type="nucleotide sequence ID" value="NZ_BAABFV010000001.1"/>
</dbReference>
<dbReference type="Proteomes" id="UP001501011">
    <property type="component" value="Unassembled WGS sequence"/>
</dbReference>
<reference evidence="4" key="1">
    <citation type="journal article" date="2019" name="Int. J. Syst. Evol. Microbiol.">
        <title>The Global Catalogue of Microorganisms (GCM) 10K type strain sequencing project: providing services to taxonomists for standard genome sequencing and annotation.</title>
        <authorList>
            <consortium name="The Broad Institute Genomics Platform"/>
            <consortium name="The Broad Institute Genome Sequencing Center for Infectious Disease"/>
            <person name="Wu L."/>
            <person name="Ma J."/>
        </authorList>
    </citation>
    <scope>NUCLEOTIDE SEQUENCE [LARGE SCALE GENOMIC DNA]</scope>
    <source>
        <strain evidence="4">JCM 17728</strain>
    </source>
</reference>
<name>A0ABP8IBP6_9GAMM</name>